<feature type="compositionally biased region" description="Polar residues" evidence="1">
    <location>
        <begin position="375"/>
        <end position="389"/>
    </location>
</feature>
<feature type="compositionally biased region" description="Polar residues" evidence="1">
    <location>
        <begin position="1119"/>
        <end position="1130"/>
    </location>
</feature>
<gene>
    <name evidence="3" type="ORF">BLNAU_15866</name>
</gene>
<comment type="caution">
    <text evidence="3">The sequence shown here is derived from an EMBL/GenBank/DDBJ whole genome shotgun (WGS) entry which is preliminary data.</text>
</comment>
<feature type="region of interest" description="Disordered" evidence="1">
    <location>
        <begin position="114"/>
        <end position="157"/>
    </location>
</feature>
<feature type="compositionally biased region" description="Basic and acidic residues" evidence="1">
    <location>
        <begin position="140"/>
        <end position="150"/>
    </location>
</feature>
<feature type="region of interest" description="Disordered" evidence="1">
    <location>
        <begin position="352"/>
        <end position="411"/>
    </location>
</feature>
<protein>
    <recommendedName>
        <fullName evidence="2">Calponin-homology (CH) domain-containing protein</fullName>
    </recommendedName>
</protein>
<keyword evidence="4" id="KW-1185">Reference proteome</keyword>
<feature type="compositionally biased region" description="Basic and acidic residues" evidence="1">
    <location>
        <begin position="119"/>
        <end position="133"/>
    </location>
</feature>
<dbReference type="EMBL" id="JARBJD010000161">
    <property type="protein sequence ID" value="KAK2949140.1"/>
    <property type="molecule type" value="Genomic_DNA"/>
</dbReference>
<feature type="compositionally biased region" description="Polar residues" evidence="1">
    <location>
        <begin position="1087"/>
        <end position="1104"/>
    </location>
</feature>
<evidence type="ECO:0000259" key="2">
    <source>
        <dbReference type="PROSITE" id="PS50021"/>
    </source>
</evidence>
<feature type="domain" description="Calponin-homology (CH)" evidence="2">
    <location>
        <begin position="741"/>
        <end position="851"/>
    </location>
</feature>
<name>A0ABQ9XD21_9EUKA</name>
<feature type="region of interest" description="Disordered" evidence="1">
    <location>
        <begin position="175"/>
        <end position="194"/>
    </location>
</feature>
<dbReference type="SUPFAM" id="SSF47576">
    <property type="entry name" value="Calponin-homology domain, CH-domain"/>
    <property type="match status" value="3"/>
</dbReference>
<feature type="domain" description="Calponin-homology (CH)" evidence="2">
    <location>
        <begin position="1247"/>
        <end position="1357"/>
    </location>
</feature>
<feature type="region of interest" description="Disordered" evidence="1">
    <location>
        <begin position="543"/>
        <end position="584"/>
    </location>
</feature>
<feature type="compositionally biased region" description="Low complexity" evidence="1">
    <location>
        <begin position="930"/>
        <end position="943"/>
    </location>
</feature>
<evidence type="ECO:0000313" key="3">
    <source>
        <dbReference type="EMBL" id="KAK2949140.1"/>
    </source>
</evidence>
<accession>A0ABQ9XD21</accession>
<dbReference type="Proteomes" id="UP001281761">
    <property type="component" value="Unassembled WGS sequence"/>
</dbReference>
<feature type="compositionally biased region" description="Polar residues" evidence="1">
    <location>
        <begin position="944"/>
        <end position="963"/>
    </location>
</feature>
<proteinExistence type="predicted"/>
<sequence>MNLSDLNTMRTDIPYEHRTPSSTFITQPPSTGRRQTKIATKQTPVQLADTSIFEDTGTTFGDTIGDRQPELTGFAFYTPQQSSLRPKMNDTKKMDVENKVEIVQREQLWNASTAIEKTQTGEKKTTSRTDNPHTRSVKSRWMEKTRKDVEQSTQSVKKRVRTMVDPLATLQIEEEENETGTKRRGEDHRFGATDGLSNTVETQKRSIFSQKELKILRWLHDNKVNVFAHIPPTSELQMVPEHSYNDDLFFSPLPHTCVCDILADGISFPQLLQSLTHHPVAGAISNPKYMAAKRNNIERCLNSLRARSGMNKRFLFKIDEIANASEGESAESLLIAWGVLEDIATEFKFATPTQKQTSRGRQSLIPKPDIVEPTLISSQPQIKPSQTRGSIDKTATFMKPTGNKTQGVRPATAKKVRFAGESTDDKTQTATTLKPSFSPSLNRILRQHVIEESPEISPEEEGSCLVWLRNEVMLDCPDVSICFEQSTLNNPLANGVVLSDLVTMCRRAASIRDDWSWQSDSGFNIKTGKFVDPFSEEAQRLSSERERLKREETNSQKTPFSRKSIRPKAKNEADSVSVASDTRSSTTDRIQKLIGTSGNVISPHDTIPHFKCHRAPKSLEQIRENYRVIFTWLMRTERVEKQFLWDTEPYLQGDHGMIFGLLLNIRSSFGEAINDLYRVYGYSQPIHYSITVTQKPSDPVSPATTIRPNGLSSTLTQGENFFREKTSQKGTFLPYTPEQRYNLEQSLVQWVNELALIPGPFVNSFSEIVQTVRTGVLLGEIYFLIAGKRLAHFDPFPQTEQSKRRNVEKTLQSLKQVDGLWHVNKYSAEMVSGGDWSTILGLLEDLHAKYDLQPPPARHRAEAGGKGLGRSLTPTATKRGTLNKVHTKRPGSAEFSPAKKGEPETGKMEETQKEKKLPPNPYFGQNYREQSMNQSQVQQQRESTISQFVSNVPESSSHSQNTSIVSGSNSFISTLTPGAVVPSMDGGSSINIVANTKNRQMPPIYTSDPETVSPSKGSVIAPKPLPAPNKRFPQMSYHDKATGRTKIGFLGPDVFTSTDPHADEAQDEVNIPSDLDSESFVGDSTEMETSQASLPPQLQIQSSRRSLDVQSGARLAASGQPSPVSRGTISKISSIHGSIVSGKKAPSDKRSVFGRASSITAAAAQLAQGVLKMKHERKMDNVVFSSEDFSTTLNKGDHLIPPPPQALLQRKTVQNKNENGTINLTKLAMQTSGTQEQVNEMAEQVNPSTGYLLSKWMENLGLKQTSPFTLESPVIHEFSDGVLLCRLVEKLNHVPLHGWTKKPKSQASFLHNINLALENLAHNKKIPLSFLNCARDVMAGHQEHIVDLLEAIRKGYRVVDQPVSRINKP</sequence>
<dbReference type="InterPro" id="IPR036872">
    <property type="entry name" value="CH_dom_sf"/>
</dbReference>
<dbReference type="InterPro" id="IPR001715">
    <property type="entry name" value="CH_dom"/>
</dbReference>
<evidence type="ECO:0000256" key="1">
    <source>
        <dbReference type="SAM" id="MobiDB-lite"/>
    </source>
</evidence>
<feature type="compositionally biased region" description="Basic and acidic residues" evidence="1">
    <location>
        <begin position="897"/>
        <end position="917"/>
    </location>
</feature>
<reference evidence="3 4" key="1">
    <citation type="journal article" date="2022" name="bioRxiv">
        <title>Genomics of Preaxostyla Flagellates Illuminates Evolutionary Transitions and the Path Towards Mitochondrial Loss.</title>
        <authorList>
            <person name="Novak L.V.F."/>
            <person name="Treitli S.C."/>
            <person name="Pyrih J."/>
            <person name="Halakuc P."/>
            <person name="Pipaliya S.V."/>
            <person name="Vacek V."/>
            <person name="Brzon O."/>
            <person name="Soukal P."/>
            <person name="Eme L."/>
            <person name="Dacks J.B."/>
            <person name="Karnkowska A."/>
            <person name="Elias M."/>
            <person name="Hampl V."/>
        </authorList>
    </citation>
    <scope>NUCLEOTIDE SEQUENCE [LARGE SCALE GENOMIC DNA]</scope>
    <source>
        <strain evidence="3">NAU3</strain>
        <tissue evidence="3">Gut</tissue>
    </source>
</reference>
<feature type="region of interest" description="Disordered" evidence="1">
    <location>
        <begin position="1008"/>
        <end position="1034"/>
    </location>
</feature>
<feature type="compositionally biased region" description="Basic and acidic residues" evidence="1">
    <location>
        <begin position="543"/>
        <end position="554"/>
    </location>
</feature>
<feature type="compositionally biased region" description="Basic and acidic residues" evidence="1">
    <location>
        <begin position="179"/>
        <end position="191"/>
    </location>
</feature>
<feature type="compositionally biased region" description="Polar residues" evidence="1">
    <location>
        <begin position="352"/>
        <end position="361"/>
    </location>
</feature>
<dbReference type="PROSITE" id="PS50021">
    <property type="entry name" value="CH"/>
    <property type="match status" value="2"/>
</dbReference>
<feature type="region of interest" description="Disordered" evidence="1">
    <location>
        <begin position="854"/>
        <end position="963"/>
    </location>
</feature>
<feature type="region of interest" description="Disordered" evidence="1">
    <location>
        <begin position="1053"/>
        <end position="1130"/>
    </location>
</feature>
<organism evidence="3 4">
    <name type="scientific">Blattamonas nauphoetae</name>
    <dbReference type="NCBI Taxonomy" id="2049346"/>
    <lineage>
        <taxon>Eukaryota</taxon>
        <taxon>Metamonada</taxon>
        <taxon>Preaxostyla</taxon>
        <taxon>Oxymonadida</taxon>
        <taxon>Blattamonas</taxon>
    </lineage>
</organism>
<dbReference type="Gene3D" id="1.10.418.10">
    <property type="entry name" value="Calponin-like domain"/>
    <property type="match status" value="2"/>
</dbReference>
<evidence type="ECO:0000313" key="4">
    <source>
        <dbReference type="Proteomes" id="UP001281761"/>
    </source>
</evidence>